<dbReference type="Proteomes" id="UP000288805">
    <property type="component" value="Unassembled WGS sequence"/>
</dbReference>
<name>A0A438J8B2_VITVI</name>
<feature type="compositionally biased region" description="Basic and acidic residues" evidence="1">
    <location>
        <begin position="218"/>
        <end position="227"/>
    </location>
</feature>
<dbReference type="CDD" id="cd09487">
    <property type="entry name" value="SAM_superfamily"/>
    <property type="match status" value="1"/>
</dbReference>
<protein>
    <recommendedName>
        <fullName evidence="2">SAM domain-containing protein</fullName>
    </recommendedName>
</protein>
<dbReference type="Pfam" id="PF07647">
    <property type="entry name" value="SAM_2"/>
    <property type="match status" value="1"/>
</dbReference>
<proteinExistence type="predicted"/>
<dbReference type="PANTHER" id="PTHR33915:SF3">
    <property type="entry name" value="STERILE ALPHA MOTIF (SAM) DOMAIN PROTEIN"/>
    <property type="match status" value="1"/>
</dbReference>
<sequence length="334" mass="37150">MDWFSWLSKTDLEPSLTYEYGLAFARNELQEEDVVHFNHEFLQSMGISVAKHRLEILKLAKKESGERHNTLSGLLQAISKAKRSFAKCVTKLAFHGDSARSPLPISTSCQGSWRGVLSRKHDRSMELKQGALLLTDGTSAKASGPSDERKLLPITRPSLSGPLNVRVMQDRMLTNGSPRLSGPINGRIMQERMLTNGSPRLSRPLDATSRSPRLSGPLDRRVHDRSRFTNRSPNLSGPLDGRAQERMPSIANRSPIVSRAVDGRAQEILRTPYRGRSVSGPQDGRMPEGNRPNRSPRLSGPLEGRAMGLDKEKIEGVDGYDSIWATMFQDMKPT</sequence>
<feature type="region of interest" description="Disordered" evidence="1">
    <location>
        <begin position="137"/>
        <end position="157"/>
    </location>
</feature>
<accession>A0A438J8B2</accession>
<reference evidence="3 4" key="1">
    <citation type="journal article" date="2018" name="PLoS Genet.">
        <title>Population sequencing reveals clonal diversity and ancestral inbreeding in the grapevine cultivar Chardonnay.</title>
        <authorList>
            <person name="Roach M.J."/>
            <person name="Johnson D.L."/>
            <person name="Bohlmann J."/>
            <person name="van Vuuren H.J."/>
            <person name="Jones S.J."/>
            <person name="Pretorius I.S."/>
            <person name="Schmidt S.A."/>
            <person name="Borneman A.R."/>
        </authorList>
    </citation>
    <scope>NUCLEOTIDE SEQUENCE [LARGE SCALE GENOMIC DNA]</scope>
    <source>
        <strain evidence="4">cv. Chardonnay</strain>
        <tissue evidence="3">Leaf</tissue>
    </source>
</reference>
<dbReference type="InterPro" id="IPR013761">
    <property type="entry name" value="SAM/pointed_sf"/>
</dbReference>
<dbReference type="EMBL" id="QGNW01000057">
    <property type="protein sequence ID" value="RVX05203.1"/>
    <property type="molecule type" value="Genomic_DNA"/>
</dbReference>
<evidence type="ECO:0000259" key="2">
    <source>
        <dbReference type="Pfam" id="PF07647"/>
    </source>
</evidence>
<dbReference type="SUPFAM" id="SSF47769">
    <property type="entry name" value="SAM/Pointed domain"/>
    <property type="match status" value="1"/>
</dbReference>
<dbReference type="Gene3D" id="1.10.150.50">
    <property type="entry name" value="Transcription Factor, Ets-1"/>
    <property type="match status" value="1"/>
</dbReference>
<comment type="caution">
    <text evidence="3">The sequence shown here is derived from an EMBL/GenBank/DDBJ whole genome shotgun (WGS) entry which is preliminary data.</text>
</comment>
<gene>
    <name evidence="3" type="ORF">CK203_020121</name>
</gene>
<evidence type="ECO:0000256" key="1">
    <source>
        <dbReference type="SAM" id="MobiDB-lite"/>
    </source>
</evidence>
<dbReference type="InterPro" id="IPR001660">
    <property type="entry name" value="SAM"/>
</dbReference>
<evidence type="ECO:0000313" key="4">
    <source>
        <dbReference type="Proteomes" id="UP000288805"/>
    </source>
</evidence>
<feature type="region of interest" description="Disordered" evidence="1">
    <location>
        <begin position="195"/>
        <end position="310"/>
    </location>
</feature>
<dbReference type="PANTHER" id="PTHR33915">
    <property type="entry name" value="OSJNBA0033G05.11 PROTEIN"/>
    <property type="match status" value="1"/>
</dbReference>
<evidence type="ECO:0000313" key="3">
    <source>
        <dbReference type="EMBL" id="RVX05203.1"/>
    </source>
</evidence>
<dbReference type="AlphaFoldDB" id="A0A438J8B2"/>
<organism evidence="3 4">
    <name type="scientific">Vitis vinifera</name>
    <name type="common">Grape</name>
    <dbReference type="NCBI Taxonomy" id="29760"/>
    <lineage>
        <taxon>Eukaryota</taxon>
        <taxon>Viridiplantae</taxon>
        <taxon>Streptophyta</taxon>
        <taxon>Embryophyta</taxon>
        <taxon>Tracheophyta</taxon>
        <taxon>Spermatophyta</taxon>
        <taxon>Magnoliopsida</taxon>
        <taxon>eudicotyledons</taxon>
        <taxon>Gunneridae</taxon>
        <taxon>Pentapetalae</taxon>
        <taxon>rosids</taxon>
        <taxon>Vitales</taxon>
        <taxon>Vitaceae</taxon>
        <taxon>Viteae</taxon>
        <taxon>Vitis</taxon>
    </lineage>
</organism>
<feature type="domain" description="SAM" evidence="2">
    <location>
        <begin position="20"/>
        <end position="58"/>
    </location>
</feature>